<feature type="signal peptide" evidence="2">
    <location>
        <begin position="1"/>
        <end position="21"/>
    </location>
</feature>
<name>A0A372ISL0_9BACT</name>
<dbReference type="RefSeq" id="WP_117298631.1">
    <property type="nucleotide sequence ID" value="NZ_QVQT02000002.1"/>
</dbReference>
<feature type="chain" id="PRO_5016621570" evidence="2">
    <location>
        <begin position="22"/>
        <end position="136"/>
    </location>
</feature>
<proteinExistence type="predicted"/>
<evidence type="ECO:0000313" key="3">
    <source>
        <dbReference type="EMBL" id="RFU17884.1"/>
    </source>
</evidence>
<dbReference type="AlphaFoldDB" id="A0A372ISL0"/>
<accession>A0A372ISL0</accession>
<feature type="region of interest" description="Disordered" evidence="1">
    <location>
        <begin position="113"/>
        <end position="136"/>
    </location>
</feature>
<evidence type="ECO:0000256" key="2">
    <source>
        <dbReference type="SAM" id="SignalP"/>
    </source>
</evidence>
<keyword evidence="4" id="KW-1185">Reference proteome</keyword>
<dbReference type="Proteomes" id="UP000264702">
    <property type="component" value="Unassembled WGS sequence"/>
</dbReference>
<organism evidence="3 4">
    <name type="scientific">Paracidobacterium acidisoli</name>
    <dbReference type="NCBI Taxonomy" id="2303751"/>
    <lineage>
        <taxon>Bacteria</taxon>
        <taxon>Pseudomonadati</taxon>
        <taxon>Acidobacteriota</taxon>
        <taxon>Terriglobia</taxon>
        <taxon>Terriglobales</taxon>
        <taxon>Acidobacteriaceae</taxon>
        <taxon>Paracidobacterium</taxon>
    </lineage>
</organism>
<comment type="caution">
    <text evidence="3">The sequence shown here is derived from an EMBL/GenBank/DDBJ whole genome shotgun (WGS) entry which is preliminary data.</text>
</comment>
<reference evidence="3 4" key="1">
    <citation type="submission" date="2018-08" db="EMBL/GenBank/DDBJ databases">
        <title>Acidipila sp. 4G-K13, an acidobacterium isolated from forest soil.</title>
        <authorList>
            <person name="Gao Z.-H."/>
            <person name="Qiu L.-H."/>
        </authorList>
    </citation>
    <scope>NUCLEOTIDE SEQUENCE [LARGE SCALE GENOMIC DNA]</scope>
    <source>
        <strain evidence="3 4">4G-K13</strain>
    </source>
</reference>
<gene>
    <name evidence="3" type="ORF">D0Y96_07200</name>
</gene>
<sequence>MLRRFAWPVLLLLLMSMQTAAGVCAVQCDAMAGAAAHGPMSGMEHCHAMTSSSFGTGRAVHAPACCRSMVCRGEMELLQKQTVAVTRSSAPVFYQDALSRYFGTPASRDARLLRSAPERGDPATAQYDPLTSSLRV</sequence>
<keyword evidence="2" id="KW-0732">Signal</keyword>
<evidence type="ECO:0000256" key="1">
    <source>
        <dbReference type="SAM" id="MobiDB-lite"/>
    </source>
</evidence>
<evidence type="ECO:0000313" key="4">
    <source>
        <dbReference type="Proteomes" id="UP000264702"/>
    </source>
</evidence>
<protein>
    <submittedName>
        <fullName evidence="3">Uncharacterized protein</fullName>
    </submittedName>
</protein>
<dbReference type="EMBL" id="QVQT01000002">
    <property type="protein sequence ID" value="RFU17884.1"/>
    <property type="molecule type" value="Genomic_DNA"/>
</dbReference>